<feature type="active site" description="Nucleophile" evidence="7">
    <location>
        <position position="176"/>
    </location>
</feature>
<name>A0A4R2GWJ1_9HYPH</name>
<reference evidence="9 10" key="1">
    <citation type="submission" date="2019-03" db="EMBL/GenBank/DDBJ databases">
        <title>Genomic Encyclopedia of Type Strains, Phase IV (KMG-IV): sequencing the most valuable type-strain genomes for metagenomic binning, comparative biology and taxonomic classification.</title>
        <authorList>
            <person name="Goeker M."/>
        </authorList>
    </citation>
    <scope>NUCLEOTIDE SEQUENCE [LARGE SCALE GENOMIC DNA]</scope>
    <source>
        <strain evidence="9 10">DSM 22958</strain>
    </source>
</reference>
<comment type="caution">
    <text evidence="9">The sequence shown here is derived from an EMBL/GenBank/DDBJ whole genome shotgun (WGS) entry which is preliminary data.</text>
</comment>
<dbReference type="GO" id="GO:0009252">
    <property type="term" value="P:peptidoglycan biosynthetic process"/>
    <property type="evidence" value="ECO:0007669"/>
    <property type="project" value="UniProtKB-UniPathway"/>
</dbReference>
<dbReference type="GO" id="GO:0004180">
    <property type="term" value="F:carboxypeptidase activity"/>
    <property type="evidence" value="ECO:0007669"/>
    <property type="project" value="UniProtKB-ARBA"/>
</dbReference>
<evidence type="ECO:0000256" key="5">
    <source>
        <dbReference type="ARBA" id="ARBA00022984"/>
    </source>
</evidence>
<gene>
    <name evidence="9" type="ORF">EV666_103172</name>
</gene>
<protein>
    <submittedName>
        <fullName evidence="9">L,D-peptidoglycan transpeptidase YkuD (ErfK/YbiS/YcfS/YnhG family)</fullName>
    </submittedName>
</protein>
<evidence type="ECO:0000256" key="3">
    <source>
        <dbReference type="ARBA" id="ARBA00022679"/>
    </source>
</evidence>
<keyword evidence="10" id="KW-1185">Reference proteome</keyword>
<evidence type="ECO:0000256" key="1">
    <source>
        <dbReference type="ARBA" id="ARBA00004752"/>
    </source>
</evidence>
<dbReference type="GO" id="GO:0016740">
    <property type="term" value="F:transferase activity"/>
    <property type="evidence" value="ECO:0007669"/>
    <property type="project" value="UniProtKB-KW"/>
</dbReference>
<dbReference type="UniPathway" id="UPA00219"/>
<dbReference type="PANTHER" id="PTHR38589">
    <property type="entry name" value="BLR0621 PROTEIN"/>
    <property type="match status" value="1"/>
</dbReference>
<evidence type="ECO:0000259" key="8">
    <source>
        <dbReference type="PROSITE" id="PS52029"/>
    </source>
</evidence>
<dbReference type="EMBL" id="SLWL01000003">
    <property type="protein sequence ID" value="TCO14664.1"/>
    <property type="molecule type" value="Genomic_DNA"/>
</dbReference>
<dbReference type="InterPro" id="IPR038063">
    <property type="entry name" value="Transpep_catalytic_dom"/>
</dbReference>
<evidence type="ECO:0000256" key="4">
    <source>
        <dbReference type="ARBA" id="ARBA00022960"/>
    </source>
</evidence>
<dbReference type="Pfam" id="PF03734">
    <property type="entry name" value="YkuD"/>
    <property type="match status" value="1"/>
</dbReference>
<evidence type="ECO:0000313" key="9">
    <source>
        <dbReference type="EMBL" id="TCO14664.1"/>
    </source>
</evidence>
<keyword evidence="5 7" id="KW-0573">Peptidoglycan synthesis</keyword>
<comment type="pathway">
    <text evidence="1 7">Cell wall biogenesis; peptidoglycan biosynthesis.</text>
</comment>
<dbReference type="GO" id="GO:0071555">
    <property type="term" value="P:cell wall organization"/>
    <property type="evidence" value="ECO:0007669"/>
    <property type="project" value="UniProtKB-UniRule"/>
</dbReference>
<sequence length="200" mass="23167">MVTIRQYRARRSVGLWLLQLKTSSMKKITRVVVYQTPGNHRSATLIAGFMRFPCVIGRSGMRPQGLKTEGDGVTPQGRFHVRRIFYRADRVKRPLTSLPATPLRRSDGWCDTTGAGVYNRHVRLPCRYGCEQMWRDDHLYDIVMEIDHNHRPRIQGRGSAVFIHLMRPDRTPTQGCVALRPRDLRLLLRHISPETVIDIR</sequence>
<accession>A0A4R2GWJ1</accession>
<feature type="domain" description="L,D-TPase catalytic" evidence="8">
    <location>
        <begin position="20"/>
        <end position="200"/>
    </location>
</feature>
<dbReference type="PROSITE" id="PS52029">
    <property type="entry name" value="LD_TPASE"/>
    <property type="match status" value="1"/>
</dbReference>
<dbReference type="Proteomes" id="UP000294881">
    <property type="component" value="Unassembled WGS sequence"/>
</dbReference>
<evidence type="ECO:0000256" key="2">
    <source>
        <dbReference type="ARBA" id="ARBA00005992"/>
    </source>
</evidence>
<organism evidence="9 10">
    <name type="scientific">Camelimonas lactis</name>
    <dbReference type="NCBI Taxonomy" id="659006"/>
    <lineage>
        <taxon>Bacteria</taxon>
        <taxon>Pseudomonadati</taxon>
        <taxon>Pseudomonadota</taxon>
        <taxon>Alphaproteobacteria</taxon>
        <taxon>Hyphomicrobiales</taxon>
        <taxon>Chelatococcaceae</taxon>
        <taxon>Camelimonas</taxon>
    </lineage>
</organism>
<keyword evidence="4 7" id="KW-0133">Cell shape</keyword>
<proteinExistence type="inferred from homology"/>
<evidence type="ECO:0000313" key="10">
    <source>
        <dbReference type="Proteomes" id="UP000294881"/>
    </source>
</evidence>
<evidence type="ECO:0000256" key="7">
    <source>
        <dbReference type="PROSITE-ProRule" id="PRU01373"/>
    </source>
</evidence>
<dbReference type="PANTHER" id="PTHR38589:SF1">
    <property type="entry name" value="BLR0621 PROTEIN"/>
    <property type="match status" value="1"/>
</dbReference>
<dbReference type="InterPro" id="IPR005490">
    <property type="entry name" value="LD_TPept_cat_dom"/>
</dbReference>
<dbReference type="RefSeq" id="WP_245514224.1">
    <property type="nucleotide sequence ID" value="NZ_JBHUNN010000002.1"/>
</dbReference>
<evidence type="ECO:0000256" key="6">
    <source>
        <dbReference type="ARBA" id="ARBA00023316"/>
    </source>
</evidence>
<feature type="active site" description="Proton donor/acceptor" evidence="7">
    <location>
        <position position="164"/>
    </location>
</feature>
<keyword evidence="3" id="KW-0808">Transferase</keyword>
<keyword evidence="6 7" id="KW-0961">Cell wall biogenesis/degradation</keyword>
<dbReference type="AlphaFoldDB" id="A0A4R2GWJ1"/>
<comment type="similarity">
    <text evidence="2">Belongs to the YkuD family.</text>
</comment>
<dbReference type="SUPFAM" id="SSF141523">
    <property type="entry name" value="L,D-transpeptidase catalytic domain-like"/>
    <property type="match status" value="1"/>
</dbReference>
<dbReference type="GO" id="GO:0008360">
    <property type="term" value="P:regulation of cell shape"/>
    <property type="evidence" value="ECO:0007669"/>
    <property type="project" value="UniProtKB-UniRule"/>
</dbReference>